<dbReference type="SUPFAM" id="SSF53790">
    <property type="entry name" value="Tetrapyrrole methylase"/>
    <property type="match status" value="1"/>
</dbReference>
<comment type="similarity">
    <text evidence="3">Belongs to the diphthine synthase family.</text>
</comment>
<dbReference type="AlphaFoldDB" id="A0A1D1W8R3"/>
<dbReference type="PANTHER" id="PTHR10882">
    <property type="entry name" value="DIPHTHINE SYNTHASE"/>
    <property type="match status" value="1"/>
</dbReference>
<gene>
    <name evidence="11" type="primary">RvY_19241-1</name>
    <name evidence="11" type="synonym">RvY_19241.1</name>
    <name evidence="11" type="ORF">RvY_19241</name>
</gene>
<dbReference type="InterPro" id="IPR014777">
    <property type="entry name" value="4pyrrole_Mease_sub1"/>
</dbReference>
<evidence type="ECO:0000313" key="11">
    <source>
        <dbReference type="EMBL" id="GAV09755.1"/>
    </source>
</evidence>
<evidence type="ECO:0000259" key="10">
    <source>
        <dbReference type="Pfam" id="PF00590"/>
    </source>
</evidence>
<feature type="binding site" evidence="9">
    <location>
        <position position="9"/>
    </location>
    <ligand>
        <name>S-adenosyl-L-methionine</name>
        <dbReference type="ChEBI" id="CHEBI:59789"/>
    </ligand>
</feature>
<dbReference type="CDD" id="cd11647">
    <property type="entry name" value="DHP5_DphB"/>
    <property type="match status" value="1"/>
</dbReference>
<dbReference type="Gene3D" id="3.30.950.10">
    <property type="entry name" value="Methyltransferase, Cobalt-precorrin-4 Transmethylase, Domain 2"/>
    <property type="match status" value="1"/>
</dbReference>
<evidence type="ECO:0000256" key="4">
    <source>
        <dbReference type="ARBA" id="ARBA00011927"/>
    </source>
</evidence>
<dbReference type="Pfam" id="PF00590">
    <property type="entry name" value="TP_methylase"/>
    <property type="match status" value="1"/>
</dbReference>
<feature type="binding site" evidence="9">
    <location>
        <position position="166"/>
    </location>
    <ligand>
        <name>S-adenosyl-L-methionine</name>
        <dbReference type="ChEBI" id="CHEBI:59789"/>
    </ligand>
</feature>
<dbReference type="PIRSF" id="PIRSF036432">
    <property type="entry name" value="Diphthine_synth"/>
    <property type="match status" value="1"/>
</dbReference>
<evidence type="ECO:0000256" key="3">
    <source>
        <dbReference type="ARBA" id="ARBA00006729"/>
    </source>
</evidence>
<dbReference type="PANTHER" id="PTHR10882:SF0">
    <property type="entry name" value="DIPHTHINE METHYL ESTER SYNTHASE"/>
    <property type="match status" value="1"/>
</dbReference>
<comment type="catalytic activity">
    <reaction evidence="8">
        <text>2-[(3S)-amino-3-carboxypropyl]-L-histidyl-[translation elongation factor 2] + 4 S-adenosyl-L-methionine = diphthine methyl ester-[translation elongation factor 2] + 4 S-adenosyl-L-homocysteine + 3 H(+)</text>
        <dbReference type="Rhea" id="RHEA:42652"/>
        <dbReference type="Rhea" id="RHEA-COMP:9749"/>
        <dbReference type="Rhea" id="RHEA-COMP:10173"/>
        <dbReference type="ChEBI" id="CHEBI:15378"/>
        <dbReference type="ChEBI" id="CHEBI:57856"/>
        <dbReference type="ChEBI" id="CHEBI:59789"/>
        <dbReference type="ChEBI" id="CHEBI:73995"/>
        <dbReference type="ChEBI" id="CHEBI:79005"/>
        <dbReference type="EC" id="2.1.1.314"/>
    </reaction>
</comment>
<dbReference type="OrthoDB" id="2516at2759"/>
<dbReference type="Gene3D" id="3.40.1010.10">
    <property type="entry name" value="Cobalt-precorrin-4 Transmethylase, Domain 1"/>
    <property type="match status" value="1"/>
</dbReference>
<dbReference type="GO" id="GO:0032259">
    <property type="term" value="P:methylation"/>
    <property type="evidence" value="ECO:0007669"/>
    <property type="project" value="UniProtKB-KW"/>
</dbReference>
<evidence type="ECO:0000256" key="8">
    <source>
        <dbReference type="ARBA" id="ARBA00048752"/>
    </source>
</evidence>
<accession>A0A1D1W8R3</accession>
<evidence type="ECO:0000256" key="5">
    <source>
        <dbReference type="ARBA" id="ARBA00022603"/>
    </source>
</evidence>
<name>A0A1D1W8R3_RAMVA</name>
<dbReference type="NCBIfam" id="TIGR00522">
    <property type="entry name" value="dph5"/>
    <property type="match status" value="1"/>
</dbReference>
<feature type="domain" description="Tetrapyrrole methylase" evidence="10">
    <location>
        <begin position="1"/>
        <end position="200"/>
    </location>
</feature>
<dbReference type="InterPro" id="IPR000878">
    <property type="entry name" value="4pyrrol_Mease"/>
</dbReference>
<protein>
    <recommendedName>
        <fullName evidence="4">diphthine methyl ester synthase</fullName>
        <ecNumber evidence="4">2.1.1.314</ecNumber>
    </recommendedName>
</protein>
<evidence type="ECO:0000256" key="1">
    <source>
        <dbReference type="ARBA" id="ARBA00004006"/>
    </source>
</evidence>
<evidence type="ECO:0000256" key="6">
    <source>
        <dbReference type="ARBA" id="ARBA00022679"/>
    </source>
</evidence>
<keyword evidence="7 9" id="KW-0949">S-adenosyl-L-methionine</keyword>
<organism evidence="11 12">
    <name type="scientific">Ramazzottius varieornatus</name>
    <name type="common">Water bear</name>
    <name type="synonym">Tardigrade</name>
    <dbReference type="NCBI Taxonomy" id="947166"/>
    <lineage>
        <taxon>Eukaryota</taxon>
        <taxon>Metazoa</taxon>
        <taxon>Ecdysozoa</taxon>
        <taxon>Tardigrada</taxon>
        <taxon>Eutardigrada</taxon>
        <taxon>Parachela</taxon>
        <taxon>Hypsibioidea</taxon>
        <taxon>Ramazzottiidae</taxon>
        <taxon>Ramazzottius</taxon>
    </lineage>
</organism>
<feature type="binding site" evidence="9">
    <location>
        <position position="87"/>
    </location>
    <ligand>
        <name>S-adenosyl-L-methionine</name>
        <dbReference type="ChEBI" id="CHEBI:59789"/>
    </ligand>
</feature>
<feature type="binding site" evidence="9">
    <location>
        <position position="257"/>
    </location>
    <ligand>
        <name>S-adenosyl-L-methionine</name>
        <dbReference type="ChEBI" id="CHEBI:59789"/>
    </ligand>
</feature>
<evidence type="ECO:0000256" key="9">
    <source>
        <dbReference type="PIRSR" id="PIRSR036432-1"/>
    </source>
</evidence>
<dbReference type="HAMAP" id="MF_01084">
    <property type="entry name" value="Diphthine_synth"/>
    <property type="match status" value="1"/>
</dbReference>
<comment type="caution">
    <text evidence="11">The sequence shown here is derived from an EMBL/GenBank/DDBJ whole genome shotgun (WGS) entry which is preliminary data.</text>
</comment>
<keyword evidence="12" id="KW-1185">Reference proteome</keyword>
<comment type="pathway">
    <text evidence="2">Protein modification; peptidyl-diphthamide biosynthesis.</text>
</comment>
<dbReference type="GO" id="GO:0141133">
    <property type="term" value="F:diphthine methyl ester synthase activity"/>
    <property type="evidence" value="ECO:0007669"/>
    <property type="project" value="UniProtKB-EC"/>
</dbReference>
<feature type="binding site" evidence="9">
    <location>
        <position position="232"/>
    </location>
    <ligand>
        <name>S-adenosyl-L-methionine</name>
        <dbReference type="ChEBI" id="CHEBI:59789"/>
    </ligand>
</feature>
<dbReference type="FunFam" id="3.30.950.10:FF:000004">
    <property type="entry name" value="Diphthine synthase putative"/>
    <property type="match status" value="1"/>
</dbReference>
<evidence type="ECO:0000313" key="12">
    <source>
        <dbReference type="Proteomes" id="UP000186922"/>
    </source>
</evidence>
<proteinExistence type="inferred from homology"/>
<feature type="binding site" evidence="9">
    <location>
        <begin position="115"/>
        <end position="116"/>
    </location>
    <ligand>
        <name>S-adenosyl-L-methionine</name>
        <dbReference type="ChEBI" id="CHEBI:59789"/>
    </ligand>
</feature>
<dbReference type="InterPro" id="IPR014776">
    <property type="entry name" value="4pyrrole_Mease_sub2"/>
</dbReference>
<dbReference type="EC" id="2.1.1.314" evidence="4"/>
<comment type="function">
    <text evidence="1">S-adenosyl-L-methionine-dependent methyltransferase that catalyzes four methylations of the modified target histidine residue in translation elongation factor 2 (EF-2), to form an intermediate called diphthine methyl ester. The four successive methylation reactions represent the second step of diphthamide biosynthesis.</text>
</comment>
<dbReference type="GO" id="GO:0017183">
    <property type="term" value="P:protein histidyl modification to diphthamide"/>
    <property type="evidence" value="ECO:0007669"/>
    <property type="project" value="UniProtKB-UniPathway"/>
</dbReference>
<dbReference type="STRING" id="947166.A0A1D1W8R3"/>
<feature type="binding site" evidence="9">
    <location>
        <position position="90"/>
    </location>
    <ligand>
        <name>S-adenosyl-L-methionine</name>
        <dbReference type="ChEBI" id="CHEBI:59789"/>
    </ligand>
</feature>
<dbReference type="Proteomes" id="UP000186922">
    <property type="component" value="Unassembled WGS sequence"/>
</dbReference>
<keyword evidence="5" id="KW-0489">Methyltransferase</keyword>
<reference evidence="11 12" key="1">
    <citation type="journal article" date="2016" name="Nat. Commun.">
        <title>Extremotolerant tardigrade genome and improved radiotolerance of human cultured cells by tardigrade-unique protein.</title>
        <authorList>
            <person name="Hashimoto T."/>
            <person name="Horikawa D.D."/>
            <person name="Saito Y."/>
            <person name="Kuwahara H."/>
            <person name="Kozuka-Hata H."/>
            <person name="Shin-I T."/>
            <person name="Minakuchi Y."/>
            <person name="Ohishi K."/>
            <person name="Motoyama A."/>
            <person name="Aizu T."/>
            <person name="Enomoto A."/>
            <person name="Kondo K."/>
            <person name="Tanaka S."/>
            <person name="Hara Y."/>
            <person name="Koshikawa S."/>
            <person name="Sagara H."/>
            <person name="Miura T."/>
            <person name="Yokobori S."/>
            <person name="Miyagawa K."/>
            <person name="Suzuki Y."/>
            <person name="Kubo T."/>
            <person name="Oyama M."/>
            <person name="Kohara Y."/>
            <person name="Fujiyama A."/>
            <person name="Arakawa K."/>
            <person name="Katayama T."/>
            <person name="Toyoda A."/>
            <person name="Kunieda T."/>
        </authorList>
    </citation>
    <scope>NUCLEOTIDE SEQUENCE [LARGE SCALE GENOMIC DNA]</scope>
    <source>
        <strain evidence="11 12">YOKOZUNA-1</strain>
    </source>
</reference>
<sequence length="286" mass="31325">MLYLIGLGLGEVEDIGVRGLRIAKAAKRVYFEMYTSLLHGPNGGIPQLEALLGRSVIPADREVLEEKAADILEGALTDDVAVLVVGDPMAATTHSDLILRAREWNIAVEIIHNASIISAVGCTGLQVYRFGAVVSICFWTDDWRPRSFCHHIKENLKRGLHTLCLLDIRVREPDMKALMRGRKEYEPARFMTVAQAASQLVEILTTAAEDEPQENDKDCFSVDTLCIGLARVGLSTEKLVAGPLKSLVDVELGGPLHSLIVCGPLHPLEHDFVKQFALDSASFSSQ</sequence>
<dbReference type="EMBL" id="BDGG01000026">
    <property type="protein sequence ID" value="GAV09755.1"/>
    <property type="molecule type" value="Genomic_DNA"/>
</dbReference>
<keyword evidence="6" id="KW-0808">Transferase</keyword>
<evidence type="ECO:0000256" key="7">
    <source>
        <dbReference type="ARBA" id="ARBA00022691"/>
    </source>
</evidence>
<dbReference type="InterPro" id="IPR035996">
    <property type="entry name" value="4pyrrol_Methylase_sf"/>
</dbReference>
<evidence type="ECO:0000256" key="2">
    <source>
        <dbReference type="ARBA" id="ARBA00005156"/>
    </source>
</evidence>
<dbReference type="UniPathway" id="UPA00559"/>
<dbReference type="InterPro" id="IPR004551">
    <property type="entry name" value="Dphthn_synthase"/>
</dbReference>